<sequence>MSLTDLDRRAAITTARWAALHDRPVTECPYDPAGDARSQALALLWVRIYRRYRPA</sequence>
<keyword evidence="2" id="KW-1185">Reference proteome</keyword>
<evidence type="ECO:0000313" key="2">
    <source>
        <dbReference type="Proteomes" id="UP000199361"/>
    </source>
</evidence>
<evidence type="ECO:0000313" key="1">
    <source>
        <dbReference type="EMBL" id="SEU46590.1"/>
    </source>
</evidence>
<proteinExistence type="predicted"/>
<dbReference type="STRING" id="568860.SAMN05421811_12787"/>
<reference evidence="1 2" key="1">
    <citation type="submission" date="2016-10" db="EMBL/GenBank/DDBJ databases">
        <authorList>
            <person name="de Groot N.N."/>
        </authorList>
    </citation>
    <scope>NUCLEOTIDE SEQUENCE [LARGE SCALE GENOMIC DNA]</scope>
    <source>
        <strain evidence="1 2">CGMCC 4.5598</strain>
    </source>
</reference>
<organism evidence="1 2">
    <name type="scientific">Nonomuraea wenchangensis</name>
    <dbReference type="NCBI Taxonomy" id="568860"/>
    <lineage>
        <taxon>Bacteria</taxon>
        <taxon>Bacillati</taxon>
        <taxon>Actinomycetota</taxon>
        <taxon>Actinomycetes</taxon>
        <taxon>Streptosporangiales</taxon>
        <taxon>Streptosporangiaceae</taxon>
        <taxon>Nonomuraea</taxon>
    </lineage>
</organism>
<protein>
    <submittedName>
        <fullName evidence="1">Uncharacterized protein</fullName>
    </submittedName>
</protein>
<dbReference type="EMBL" id="FOHX01000027">
    <property type="protein sequence ID" value="SEU46590.1"/>
    <property type="molecule type" value="Genomic_DNA"/>
</dbReference>
<accession>A0A1I0LWD9</accession>
<dbReference type="RefSeq" id="WP_177241235.1">
    <property type="nucleotide sequence ID" value="NZ_FOHX01000027.1"/>
</dbReference>
<dbReference type="AlphaFoldDB" id="A0A1I0LWD9"/>
<gene>
    <name evidence="1" type="ORF">SAMN05421811_12787</name>
</gene>
<dbReference type="Proteomes" id="UP000199361">
    <property type="component" value="Unassembled WGS sequence"/>
</dbReference>
<name>A0A1I0LWD9_9ACTN</name>